<proteinExistence type="predicted"/>
<evidence type="ECO:0000313" key="3">
    <source>
        <dbReference type="Proteomes" id="UP000256964"/>
    </source>
</evidence>
<dbReference type="AlphaFoldDB" id="A0A371DY40"/>
<keyword evidence="3" id="KW-1185">Reference proteome</keyword>
<name>A0A371DY40_9APHY</name>
<organism evidence="2 3">
    <name type="scientific">Lentinus brumalis</name>
    <dbReference type="NCBI Taxonomy" id="2498619"/>
    <lineage>
        <taxon>Eukaryota</taxon>
        <taxon>Fungi</taxon>
        <taxon>Dikarya</taxon>
        <taxon>Basidiomycota</taxon>
        <taxon>Agaricomycotina</taxon>
        <taxon>Agaricomycetes</taxon>
        <taxon>Polyporales</taxon>
        <taxon>Polyporaceae</taxon>
        <taxon>Lentinus</taxon>
    </lineage>
</organism>
<sequence>MSILTSRSAKVRRPGGSLGEGSAGRTPVCKLYCTPRHSAQCARGTRQSMVMSLAGEQRAEDEARRCSKAMGGCVPGRAGSGGPANVREPSAKLVCSYKTLSRSHTKRNTPASHLPVFASDQPTLSRCSTAGTSHPTTLPITCLCLVASRLAVGLAHRADPSAPVHSFPDHAFRTPA</sequence>
<evidence type="ECO:0000256" key="1">
    <source>
        <dbReference type="SAM" id="MobiDB-lite"/>
    </source>
</evidence>
<reference evidence="2 3" key="1">
    <citation type="journal article" date="2018" name="Biotechnol. Biofuels">
        <title>Integrative visual omics of the white-rot fungus Polyporus brumalis exposes the biotechnological potential of its oxidative enzymes for delignifying raw plant biomass.</title>
        <authorList>
            <person name="Miyauchi S."/>
            <person name="Rancon A."/>
            <person name="Drula E."/>
            <person name="Hage H."/>
            <person name="Chaduli D."/>
            <person name="Favel A."/>
            <person name="Grisel S."/>
            <person name="Henrissat B."/>
            <person name="Herpoel-Gimbert I."/>
            <person name="Ruiz-Duenas F.J."/>
            <person name="Chevret D."/>
            <person name="Hainaut M."/>
            <person name="Lin J."/>
            <person name="Wang M."/>
            <person name="Pangilinan J."/>
            <person name="Lipzen A."/>
            <person name="Lesage-Meessen L."/>
            <person name="Navarro D."/>
            <person name="Riley R."/>
            <person name="Grigoriev I.V."/>
            <person name="Zhou S."/>
            <person name="Raouche S."/>
            <person name="Rosso M.N."/>
        </authorList>
    </citation>
    <scope>NUCLEOTIDE SEQUENCE [LARGE SCALE GENOMIC DNA]</scope>
    <source>
        <strain evidence="2 3">BRFM 1820</strain>
    </source>
</reference>
<evidence type="ECO:0000313" key="2">
    <source>
        <dbReference type="EMBL" id="RDX57459.1"/>
    </source>
</evidence>
<accession>A0A371DY40</accession>
<gene>
    <name evidence="2" type="ORF">OH76DRAFT_44692</name>
</gene>
<dbReference type="EMBL" id="KZ857379">
    <property type="protein sequence ID" value="RDX57459.1"/>
    <property type="molecule type" value="Genomic_DNA"/>
</dbReference>
<dbReference type="Proteomes" id="UP000256964">
    <property type="component" value="Unassembled WGS sequence"/>
</dbReference>
<feature type="region of interest" description="Disordered" evidence="1">
    <location>
        <begin position="1"/>
        <end position="23"/>
    </location>
</feature>
<protein>
    <submittedName>
        <fullName evidence="2">Uncharacterized protein</fullName>
    </submittedName>
</protein>